<proteinExistence type="predicted"/>
<dbReference type="Proteomes" id="UP001497453">
    <property type="component" value="Chromosome 4"/>
</dbReference>
<keyword evidence="3" id="KW-1185">Reference proteome</keyword>
<feature type="region of interest" description="Disordered" evidence="1">
    <location>
        <begin position="427"/>
        <end position="527"/>
    </location>
</feature>
<feature type="compositionally biased region" description="Basic and acidic residues" evidence="1">
    <location>
        <begin position="439"/>
        <end position="451"/>
    </location>
</feature>
<feature type="compositionally biased region" description="Low complexity" evidence="1">
    <location>
        <begin position="454"/>
        <end position="466"/>
    </location>
</feature>
<evidence type="ECO:0000313" key="3">
    <source>
        <dbReference type="Proteomes" id="UP001497453"/>
    </source>
</evidence>
<sequence>MHPYVPLLYGTRRVALYCLNCLARRHLSSMNGDFPVKQQSVSAKHLNACPASRKNSEELASSDAQRPPIVLDERLVDDAQRCLTRDCKSRVNDGLTVCDDCQQQSALVSQRMKQSSHPCSHCSEPVVTLKSHAQPSDVLCQACLTKLMPPPAVPAHALQTQTDRPQLDTSVTAPSRKSSLHRVTGDPSPITPPHITMPQEAQNPRKRKVTSNTPPPFQVHTWHSNPMRDGLPGNIARGHSSMQQDGPTLVVNPIVRSIHVVQPNMNRNAHPTVIPIRNGQPFPWPPHRSFHELVGLPHVNERGEYIYPEFTRLHHQQRRRQHEEQRQLQERPLNHRPLIVPSQLHVSESSSPAALHHPHPPPPTHDFPLASVPLEPASSSSLPSRLAAAGLHQCEAPGCVTLIPNSNPAPFCRRCSTLSVYDPIEPPSLLPLSLNGEGEASRPDGSRDRDANTSSSFPSLSPQSDSRTPGRDNASLSSPTPSSPTQTPSSPPSLGLNWESDLSDLTPLEESSNNGSEDDSDDEEPRPRLVLRLPPRRFFPPFAPHDSDSPLPEKFKLDPKKDFICGVANCCNLLRPLSRSHLKMCMRHRIALSRYRRRQSERASQQVNNQEEHERHCKFQDCPNLLPPKENHPWRACKDCRYRYRRSRASAKSPLCEFLADTQSSDFMRNVYAQEPSDAFPSYQDFATLLHAFEFHLMGFILGQMQYLQVKVSKVKSDVPDVSSQKLEMGSLSENGTLVDKLVDPMAFSFDGEFSMVADPAGGDVLKRIQAFRKAVEGILGAEMSCGGHFAAPEGLIIGRFLCVHKTIVPLDASSSLNSSWQKLKCEPMSPDIPLASLPRLNRPKSSVVEISMTELKSSSDQGATTTSVTEPPADKAPSPDTHDDHSLTSETSSDTLVGSDASDESTGRADLVVKRMVGELRIYVSWDRRHRYLPGLRTVVRFRLVG</sequence>
<dbReference type="EMBL" id="OZ037947">
    <property type="protein sequence ID" value="CAL1705878.1"/>
    <property type="molecule type" value="Genomic_DNA"/>
</dbReference>
<feature type="region of interest" description="Disordered" evidence="1">
    <location>
        <begin position="156"/>
        <end position="227"/>
    </location>
</feature>
<feature type="compositionally biased region" description="Low complexity" evidence="1">
    <location>
        <begin position="368"/>
        <end position="381"/>
    </location>
</feature>
<evidence type="ECO:0000313" key="2">
    <source>
        <dbReference type="EMBL" id="CAL1705878.1"/>
    </source>
</evidence>
<gene>
    <name evidence="2" type="ORF">GFSPODELE1_LOCUS5629</name>
</gene>
<feature type="compositionally biased region" description="Polar residues" evidence="1">
    <location>
        <begin position="855"/>
        <end position="870"/>
    </location>
</feature>
<accession>A0ABP1DFR8</accession>
<name>A0ABP1DFR8_9APHY</name>
<feature type="compositionally biased region" description="Low complexity" evidence="1">
    <location>
        <begin position="475"/>
        <end position="494"/>
    </location>
</feature>
<feature type="compositionally biased region" description="Basic and acidic residues" evidence="1">
    <location>
        <begin position="321"/>
        <end position="333"/>
    </location>
</feature>
<protein>
    <submittedName>
        <fullName evidence="2">Uncharacterized protein</fullName>
    </submittedName>
</protein>
<feature type="region of interest" description="Disordered" evidence="1">
    <location>
        <begin position="314"/>
        <end position="381"/>
    </location>
</feature>
<organism evidence="2 3">
    <name type="scientific">Somion occarium</name>
    <dbReference type="NCBI Taxonomy" id="3059160"/>
    <lineage>
        <taxon>Eukaryota</taxon>
        <taxon>Fungi</taxon>
        <taxon>Dikarya</taxon>
        <taxon>Basidiomycota</taxon>
        <taxon>Agaricomycotina</taxon>
        <taxon>Agaricomycetes</taxon>
        <taxon>Polyporales</taxon>
        <taxon>Cerrenaceae</taxon>
        <taxon>Somion</taxon>
    </lineage>
</organism>
<reference evidence="3" key="1">
    <citation type="submission" date="2024-04" db="EMBL/GenBank/DDBJ databases">
        <authorList>
            <person name="Shaw F."/>
            <person name="Minotto A."/>
        </authorList>
    </citation>
    <scope>NUCLEOTIDE SEQUENCE [LARGE SCALE GENOMIC DNA]</scope>
</reference>
<feature type="compositionally biased region" description="Polar residues" evidence="1">
    <location>
        <begin position="158"/>
        <end position="177"/>
    </location>
</feature>
<evidence type="ECO:0000256" key="1">
    <source>
        <dbReference type="SAM" id="MobiDB-lite"/>
    </source>
</evidence>
<feature type="region of interest" description="Disordered" evidence="1">
    <location>
        <begin position="855"/>
        <end position="906"/>
    </location>
</feature>